<dbReference type="InterPro" id="IPR052897">
    <property type="entry name" value="Sec-Metab_Biosynth_Hydrolase"/>
</dbReference>
<feature type="compositionally biased region" description="Basic and acidic residues" evidence="1">
    <location>
        <begin position="1"/>
        <end position="20"/>
    </location>
</feature>
<dbReference type="GO" id="GO:0003824">
    <property type="term" value="F:catalytic activity"/>
    <property type="evidence" value="ECO:0007669"/>
    <property type="project" value="UniProtKB-ARBA"/>
</dbReference>
<sequence>MGGRDRADPAQRECGRRRADATSAAYARRDPTPVSTPATREGASMSTIVLVHGAFADASGWNDVITRLQQDGHTVYAPANPLRGLESDAAYLRSFLETLGGPVVLVGHSYGGAVITNAATGLDHIAALVYIAAFALDEGEAVGQATGLGGEAPDLLAVTVIRPFPGAAERDGDAYLNPEVFPQVFCQDVAPELAAAMAAAQRPAALASLVQPSGPPAWRSIPSWYLVASSDRVIPPAAERAMAARAGATTVEIESSHVAMISHPDEVASLIRDAVTASEEAQVA</sequence>
<dbReference type="Pfam" id="PF12697">
    <property type="entry name" value="Abhydrolase_6"/>
    <property type="match status" value="1"/>
</dbReference>
<feature type="domain" description="AB hydrolase-1" evidence="2">
    <location>
        <begin position="48"/>
        <end position="269"/>
    </location>
</feature>
<protein>
    <submittedName>
        <fullName evidence="3">Pimeloyl-ACP methyl ester carboxylesterase</fullName>
    </submittedName>
</protein>
<organism evidence="3 4">
    <name type="scientific">Agromyces flavus</name>
    <dbReference type="NCBI Taxonomy" id="589382"/>
    <lineage>
        <taxon>Bacteria</taxon>
        <taxon>Bacillati</taxon>
        <taxon>Actinomycetota</taxon>
        <taxon>Actinomycetes</taxon>
        <taxon>Micrococcales</taxon>
        <taxon>Microbacteriaceae</taxon>
        <taxon>Agromyces</taxon>
    </lineage>
</organism>
<gene>
    <name evidence="3" type="ORF">SAMN04489721_1390</name>
</gene>
<dbReference type="Gene3D" id="3.40.50.1820">
    <property type="entry name" value="alpha/beta hydrolase"/>
    <property type="match status" value="1"/>
</dbReference>
<dbReference type="AlphaFoldDB" id="A0A1H1SJH0"/>
<dbReference type="InterPro" id="IPR000073">
    <property type="entry name" value="AB_hydrolase_1"/>
</dbReference>
<dbReference type="PANTHER" id="PTHR37017">
    <property type="entry name" value="AB HYDROLASE-1 DOMAIN-CONTAINING PROTEIN-RELATED"/>
    <property type="match status" value="1"/>
</dbReference>
<evidence type="ECO:0000259" key="2">
    <source>
        <dbReference type="Pfam" id="PF12697"/>
    </source>
</evidence>
<feature type="region of interest" description="Disordered" evidence="1">
    <location>
        <begin position="1"/>
        <end position="41"/>
    </location>
</feature>
<dbReference type="InterPro" id="IPR029058">
    <property type="entry name" value="AB_hydrolase_fold"/>
</dbReference>
<dbReference type="STRING" id="589382.SAMN04489721_1390"/>
<dbReference type="EMBL" id="LT629755">
    <property type="protein sequence ID" value="SDS47958.1"/>
    <property type="molecule type" value="Genomic_DNA"/>
</dbReference>
<dbReference type="Proteomes" id="UP000199482">
    <property type="component" value="Chromosome I"/>
</dbReference>
<evidence type="ECO:0000313" key="4">
    <source>
        <dbReference type="Proteomes" id="UP000199482"/>
    </source>
</evidence>
<reference evidence="4" key="1">
    <citation type="submission" date="2016-10" db="EMBL/GenBank/DDBJ databases">
        <authorList>
            <person name="Varghese N."/>
            <person name="Submissions S."/>
        </authorList>
    </citation>
    <scope>NUCLEOTIDE SEQUENCE [LARGE SCALE GENOMIC DNA]</scope>
    <source>
        <strain evidence="4">CPCC 202695</strain>
    </source>
</reference>
<dbReference type="SUPFAM" id="SSF53474">
    <property type="entry name" value="alpha/beta-Hydrolases"/>
    <property type="match status" value="1"/>
</dbReference>
<proteinExistence type="predicted"/>
<evidence type="ECO:0000313" key="3">
    <source>
        <dbReference type="EMBL" id="SDS47958.1"/>
    </source>
</evidence>
<evidence type="ECO:0000256" key="1">
    <source>
        <dbReference type="SAM" id="MobiDB-lite"/>
    </source>
</evidence>
<accession>A0A1H1SJH0</accession>
<name>A0A1H1SJH0_9MICO</name>
<dbReference type="PANTHER" id="PTHR37017:SF11">
    <property type="entry name" value="ESTERASE_LIPASE_THIOESTERASE DOMAIN-CONTAINING PROTEIN"/>
    <property type="match status" value="1"/>
</dbReference>